<dbReference type="EMBL" id="JBJURJ010000025">
    <property type="protein sequence ID" value="MFM9332028.1"/>
    <property type="molecule type" value="Genomic_DNA"/>
</dbReference>
<evidence type="ECO:0000313" key="1">
    <source>
        <dbReference type="EMBL" id="MFM9332028.1"/>
    </source>
</evidence>
<accession>A0ACC7P4X2</accession>
<organism evidence="1 2">
    <name type="scientific">Paenibacillus mesotrionivorans</name>
    <dbReference type="NCBI Taxonomy" id="3160968"/>
    <lineage>
        <taxon>Bacteria</taxon>
        <taxon>Bacillati</taxon>
        <taxon>Bacillota</taxon>
        <taxon>Bacilli</taxon>
        <taxon>Bacillales</taxon>
        <taxon>Paenibacillaceae</taxon>
        <taxon>Paenibacillus</taxon>
    </lineage>
</organism>
<comment type="caution">
    <text evidence="1">The sequence shown here is derived from an EMBL/GenBank/DDBJ whole genome shotgun (WGS) entry which is preliminary data.</text>
</comment>
<dbReference type="Proteomes" id="UP001631969">
    <property type="component" value="Unassembled WGS sequence"/>
</dbReference>
<keyword evidence="2" id="KW-1185">Reference proteome</keyword>
<keyword evidence="1" id="KW-0456">Lyase</keyword>
<evidence type="ECO:0000313" key="2">
    <source>
        <dbReference type="Proteomes" id="UP001631969"/>
    </source>
</evidence>
<reference evidence="1" key="1">
    <citation type="submission" date="2024-12" db="EMBL/GenBank/DDBJ databases">
        <authorList>
            <person name="Wu N."/>
        </authorList>
    </citation>
    <scope>NUCLEOTIDE SEQUENCE</scope>
    <source>
        <strain evidence="1">P15</strain>
    </source>
</reference>
<protein>
    <submittedName>
        <fullName evidence="1">Polysaccharide lyase beta-sandwich domain-containing protein</fullName>
    </submittedName>
</protein>
<proteinExistence type="predicted"/>
<sequence>MLVLENSNTAQAVYEKQLGVTGAVFWTDGLKWIQKDGVNLLSSSQKSSVMLQETAGSVEVAVSDPTQLNTGTVSIEINRSAASLAAADPGVTVTQLSPNIKLEVNVNGAKGRSFKAAFNLNGPAEVIVDNTEAQITGAWTASSVLPHYYGSDYLYSNSGTGADTVRWTPVLPEAGRYTVYYRLPDGNTGRSTNAPFTVFHNGGSTQVRINQQTVPGGSWLSLGSYEFQAGTQGYVELTDQANGTYVIADAVKFVKQE</sequence>
<name>A0ACC7P4X2_9BACL</name>
<gene>
    <name evidence="1" type="ORF">ACI1P1_27390</name>
</gene>